<proteinExistence type="predicted"/>
<evidence type="ECO:0000313" key="3">
    <source>
        <dbReference type="Proteomes" id="UP000036947"/>
    </source>
</evidence>
<dbReference type="EMBL" id="LFRF01000017">
    <property type="protein sequence ID" value="KND89719.1"/>
    <property type="molecule type" value="Genomic_DNA"/>
</dbReference>
<gene>
    <name evidence="2" type="ORF">TOPH_05708</name>
</gene>
<organism evidence="2 3">
    <name type="scientific">Tolypocladium ophioglossoides (strain CBS 100239)</name>
    <name type="common">Snaketongue truffleclub</name>
    <name type="synonym">Elaphocordyceps ophioglossoides</name>
    <dbReference type="NCBI Taxonomy" id="1163406"/>
    <lineage>
        <taxon>Eukaryota</taxon>
        <taxon>Fungi</taxon>
        <taxon>Dikarya</taxon>
        <taxon>Ascomycota</taxon>
        <taxon>Pezizomycotina</taxon>
        <taxon>Sordariomycetes</taxon>
        <taxon>Hypocreomycetidae</taxon>
        <taxon>Hypocreales</taxon>
        <taxon>Ophiocordycipitaceae</taxon>
        <taxon>Tolypocladium</taxon>
    </lineage>
</organism>
<sequence>MAVALLGHLYPLARGHFHQHTVVGVVWPAGQSRRLLVRRRLRLAKRLAARRPVRQVQGRHRLCLFVGAALARVRPHRHLLGAQARPSRPGRHRPPPRLAPQPRLSKDTLPCNLTCTGKSCHARQLAACNCRGLYGGDELNTGGGYDLEREREVWRATCRWTRRDNGNETPNGKCSTGSTSLSLKPVS</sequence>
<accession>A0A0L0N6S3</accession>
<reference evidence="2 3" key="1">
    <citation type="journal article" date="2015" name="BMC Genomics">
        <title>The genome of the truffle-parasite Tolypocladium ophioglossoides and the evolution of antifungal peptaibiotics.</title>
        <authorList>
            <person name="Quandt C.A."/>
            <person name="Bushley K.E."/>
            <person name="Spatafora J.W."/>
        </authorList>
    </citation>
    <scope>NUCLEOTIDE SEQUENCE [LARGE SCALE GENOMIC DNA]</scope>
    <source>
        <strain evidence="2 3">CBS 100239</strain>
    </source>
</reference>
<dbReference type="OrthoDB" id="10569434at2759"/>
<dbReference type="Proteomes" id="UP000036947">
    <property type="component" value="Unassembled WGS sequence"/>
</dbReference>
<evidence type="ECO:0000313" key="2">
    <source>
        <dbReference type="EMBL" id="KND89719.1"/>
    </source>
</evidence>
<evidence type="ECO:0000256" key="1">
    <source>
        <dbReference type="SAM" id="MobiDB-lite"/>
    </source>
</evidence>
<comment type="caution">
    <text evidence="2">The sequence shown here is derived from an EMBL/GenBank/DDBJ whole genome shotgun (WGS) entry which is preliminary data.</text>
</comment>
<dbReference type="AlphaFoldDB" id="A0A0L0N6S3"/>
<protein>
    <submittedName>
        <fullName evidence="2">Uncharacterized protein</fullName>
    </submittedName>
</protein>
<keyword evidence="3" id="KW-1185">Reference proteome</keyword>
<feature type="region of interest" description="Disordered" evidence="1">
    <location>
        <begin position="80"/>
        <end position="105"/>
    </location>
</feature>
<name>A0A0L0N6S3_TOLOC</name>
<feature type="region of interest" description="Disordered" evidence="1">
    <location>
        <begin position="167"/>
        <end position="187"/>
    </location>
</feature>